<dbReference type="AlphaFoldDB" id="A0A453RHY1"/>
<accession>A0A453RHY1</accession>
<keyword evidence="2" id="KW-1185">Reference proteome</keyword>
<dbReference type="Gramene" id="AET7Gv20587300.3">
    <property type="protein sequence ID" value="AET7Gv20587300.3"/>
    <property type="gene ID" value="AET7Gv20587300"/>
</dbReference>
<reference evidence="2" key="2">
    <citation type="journal article" date="2017" name="Nat. Plants">
        <title>The Aegilops tauschii genome reveals multiple impacts of transposons.</title>
        <authorList>
            <person name="Zhao G."/>
            <person name="Zou C."/>
            <person name="Li K."/>
            <person name="Wang K."/>
            <person name="Li T."/>
            <person name="Gao L."/>
            <person name="Zhang X."/>
            <person name="Wang H."/>
            <person name="Yang Z."/>
            <person name="Liu X."/>
            <person name="Jiang W."/>
            <person name="Mao L."/>
            <person name="Kong X."/>
            <person name="Jiao Y."/>
            <person name="Jia J."/>
        </authorList>
    </citation>
    <scope>NUCLEOTIDE SEQUENCE [LARGE SCALE GENOMIC DNA]</scope>
    <source>
        <strain evidence="2">cv. AL8/78</strain>
    </source>
</reference>
<sequence>MSCLGKTYSFFVHDYVSNSTNNISDSFPFRYFTIQLGRMWDEMQNRLTKKFDKVSHPLQLDLYGHCSDEMKLKLQAAREVALILLFRCTKCEIQLKFRGNNMQNAK</sequence>
<reference evidence="1" key="3">
    <citation type="journal article" date="2017" name="Nature">
        <title>Genome sequence of the progenitor of the wheat D genome Aegilops tauschii.</title>
        <authorList>
            <person name="Luo M.C."/>
            <person name="Gu Y.Q."/>
            <person name="Puiu D."/>
            <person name="Wang H."/>
            <person name="Twardziok S.O."/>
            <person name="Deal K.R."/>
            <person name="Huo N."/>
            <person name="Zhu T."/>
            <person name="Wang L."/>
            <person name="Wang Y."/>
            <person name="McGuire P.E."/>
            <person name="Liu S."/>
            <person name="Long H."/>
            <person name="Ramasamy R.K."/>
            <person name="Rodriguez J.C."/>
            <person name="Van S.L."/>
            <person name="Yuan L."/>
            <person name="Wang Z."/>
            <person name="Xia Z."/>
            <person name="Xiao L."/>
            <person name="Anderson O.D."/>
            <person name="Ouyang S."/>
            <person name="Liang Y."/>
            <person name="Zimin A.V."/>
            <person name="Pertea G."/>
            <person name="Qi P."/>
            <person name="Bennetzen J.L."/>
            <person name="Dai X."/>
            <person name="Dawson M.W."/>
            <person name="Muller H.G."/>
            <person name="Kugler K."/>
            <person name="Rivarola-Duarte L."/>
            <person name="Spannagl M."/>
            <person name="Mayer K.F.X."/>
            <person name="Lu F.H."/>
            <person name="Bevan M.W."/>
            <person name="Leroy P."/>
            <person name="Li P."/>
            <person name="You F.M."/>
            <person name="Sun Q."/>
            <person name="Liu Z."/>
            <person name="Lyons E."/>
            <person name="Wicker T."/>
            <person name="Salzberg S.L."/>
            <person name="Devos K.M."/>
            <person name="Dvorak J."/>
        </authorList>
    </citation>
    <scope>NUCLEOTIDE SEQUENCE [LARGE SCALE GENOMIC DNA]</scope>
    <source>
        <strain evidence="1">cv. AL8/78</strain>
    </source>
</reference>
<reference evidence="1" key="4">
    <citation type="submission" date="2019-03" db="UniProtKB">
        <authorList>
            <consortium name="EnsemblPlants"/>
        </authorList>
    </citation>
    <scope>IDENTIFICATION</scope>
</reference>
<protein>
    <submittedName>
        <fullName evidence="1">Uncharacterized protein</fullName>
    </submittedName>
</protein>
<proteinExistence type="predicted"/>
<name>A0A453RHY1_AEGTS</name>
<evidence type="ECO:0000313" key="2">
    <source>
        <dbReference type="Proteomes" id="UP000015105"/>
    </source>
</evidence>
<reference evidence="2" key="1">
    <citation type="journal article" date="2014" name="Science">
        <title>Ancient hybridizations among the ancestral genomes of bread wheat.</title>
        <authorList>
            <consortium name="International Wheat Genome Sequencing Consortium,"/>
            <person name="Marcussen T."/>
            <person name="Sandve S.R."/>
            <person name="Heier L."/>
            <person name="Spannagl M."/>
            <person name="Pfeifer M."/>
            <person name="Jakobsen K.S."/>
            <person name="Wulff B.B."/>
            <person name="Steuernagel B."/>
            <person name="Mayer K.F."/>
            <person name="Olsen O.A."/>
        </authorList>
    </citation>
    <scope>NUCLEOTIDE SEQUENCE [LARGE SCALE GENOMIC DNA]</scope>
    <source>
        <strain evidence="2">cv. AL8/78</strain>
    </source>
</reference>
<organism evidence="1 2">
    <name type="scientific">Aegilops tauschii subsp. strangulata</name>
    <name type="common">Goatgrass</name>
    <dbReference type="NCBI Taxonomy" id="200361"/>
    <lineage>
        <taxon>Eukaryota</taxon>
        <taxon>Viridiplantae</taxon>
        <taxon>Streptophyta</taxon>
        <taxon>Embryophyta</taxon>
        <taxon>Tracheophyta</taxon>
        <taxon>Spermatophyta</taxon>
        <taxon>Magnoliopsida</taxon>
        <taxon>Liliopsida</taxon>
        <taxon>Poales</taxon>
        <taxon>Poaceae</taxon>
        <taxon>BOP clade</taxon>
        <taxon>Pooideae</taxon>
        <taxon>Triticodae</taxon>
        <taxon>Triticeae</taxon>
        <taxon>Triticinae</taxon>
        <taxon>Aegilops</taxon>
    </lineage>
</organism>
<reference evidence="1" key="5">
    <citation type="journal article" date="2021" name="G3 (Bethesda)">
        <title>Aegilops tauschii genome assembly Aet v5.0 features greater sequence contiguity and improved annotation.</title>
        <authorList>
            <person name="Wang L."/>
            <person name="Zhu T."/>
            <person name="Rodriguez J.C."/>
            <person name="Deal K.R."/>
            <person name="Dubcovsky J."/>
            <person name="McGuire P.E."/>
            <person name="Lux T."/>
            <person name="Spannagl M."/>
            <person name="Mayer K.F.X."/>
            <person name="Baldrich P."/>
            <person name="Meyers B.C."/>
            <person name="Huo N."/>
            <person name="Gu Y.Q."/>
            <person name="Zhou H."/>
            <person name="Devos K.M."/>
            <person name="Bennetzen J.L."/>
            <person name="Unver T."/>
            <person name="Budak H."/>
            <person name="Gulick P.J."/>
            <person name="Galiba G."/>
            <person name="Kalapos B."/>
            <person name="Nelson D.R."/>
            <person name="Li P."/>
            <person name="You F.M."/>
            <person name="Luo M.C."/>
            <person name="Dvorak J."/>
        </authorList>
    </citation>
    <scope>NUCLEOTIDE SEQUENCE [LARGE SCALE GENOMIC DNA]</scope>
    <source>
        <strain evidence="1">cv. AL8/78</strain>
    </source>
</reference>
<dbReference type="EnsemblPlants" id="AET7Gv20587300.3">
    <property type="protein sequence ID" value="AET7Gv20587300.3"/>
    <property type="gene ID" value="AET7Gv20587300"/>
</dbReference>
<dbReference type="Proteomes" id="UP000015105">
    <property type="component" value="Chromosome 7D"/>
</dbReference>
<evidence type="ECO:0000313" key="1">
    <source>
        <dbReference type="EnsemblPlants" id="AET7Gv20587300.3"/>
    </source>
</evidence>